<dbReference type="EMBL" id="VDEP01000024">
    <property type="protein sequence ID" value="KAA1136785.1"/>
    <property type="molecule type" value="Genomic_DNA"/>
</dbReference>
<dbReference type="EMBL" id="VDEP01000508">
    <property type="protein sequence ID" value="KAA1067064.1"/>
    <property type="molecule type" value="Genomic_DNA"/>
</dbReference>
<organism evidence="1 3">
    <name type="scientific">Puccinia graminis f. sp. tritici</name>
    <dbReference type="NCBI Taxonomy" id="56615"/>
    <lineage>
        <taxon>Eukaryota</taxon>
        <taxon>Fungi</taxon>
        <taxon>Dikarya</taxon>
        <taxon>Basidiomycota</taxon>
        <taxon>Pucciniomycotina</taxon>
        <taxon>Pucciniomycetes</taxon>
        <taxon>Pucciniales</taxon>
        <taxon>Pucciniaceae</taxon>
        <taxon>Puccinia</taxon>
    </lineage>
</organism>
<accession>A0A5B0LTZ1</accession>
<proteinExistence type="predicted"/>
<gene>
    <name evidence="2" type="ORF">PGTUg99_000352</name>
    <name evidence="1" type="ORF">PGTUg99_030062</name>
</gene>
<evidence type="ECO:0000313" key="2">
    <source>
        <dbReference type="EMBL" id="KAA1136785.1"/>
    </source>
</evidence>
<protein>
    <submittedName>
        <fullName evidence="1">Uncharacterized protein</fullName>
    </submittedName>
</protein>
<name>A0A5B0LTZ1_PUCGR</name>
<dbReference type="Proteomes" id="UP000325313">
    <property type="component" value="Unassembled WGS sequence"/>
</dbReference>
<reference evidence="1 3" key="1">
    <citation type="submission" date="2019-05" db="EMBL/GenBank/DDBJ databases">
        <title>Emergence of the Ug99 lineage of the wheat stem rust pathogen through somatic hybridization.</title>
        <authorList>
            <person name="Li F."/>
            <person name="Upadhyaya N.M."/>
            <person name="Sperschneider J."/>
            <person name="Matny O."/>
            <person name="Nguyen-Phuc H."/>
            <person name="Mago R."/>
            <person name="Raley C."/>
            <person name="Miller M.E."/>
            <person name="Silverstein K.A.T."/>
            <person name="Henningsen E."/>
            <person name="Hirsch C.D."/>
            <person name="Visser B."/>
            <person name="Pretorius Z.A."/>
            <person name="Steffenson B.J."/>
            <person name="Schwessinger B."/>
            <person name="Dodds P.N."/>
            <person name="Figueroa M."/>
        </authorList>
    </citation>
    <scope>NUCLEOTIDE SEQUENCE [LARGE SCALE GENOMIC DNA]</scope>
    <source>
        <strain evidence="1 3">Ug99</strain>
    </source>
</reference>
<comment type="caution">
    <text evidence="1">The sequence shown here is derived from an EMBL/GenBank/DDBJ whole genome shotgun (WGS) entry which is preliminary data.</text>
</comment>
<sequence length="80" mass="8467">MVSLPCSHSRQTGRIAHYNGIMGSLGLSVVTRRHRESSAILSLAVTAGILWERITIAFTDTATGIFVGMTASILIPPIGS</sequence>
<dbReference type="AlphaFoldDB" id="A0A5B0LTZ1"/>
<evidence type="ECO:0000313" key="1">
    <source>
        <dbReference type="EMBL" id="KAA1067064.1"/>
    </source>
</evidence>
<evidence type="ECO:0000313" key="3">
    <source>
        <dbReference type="Proteomes" id="UP000325313"/>
    </source>
</evidence>